<accession>A0A7D6CQH3</accession>
<feature type="transmembrane region" description="Helical" evidence="2">
    <location>
        <begin position="85"/>
        <end position="103"/>
    </location>
</feature>
<feature type="transmembrane region" description="Helical" evidence="2">
    <location>
        <begin position="33"/>
        <end position="52"/>
    </location>
</feature>
<feature type="domain" description="SPW repeat-containing integral membrane" evidence="3">
    <location>
        <begin position="35"/>
        <end position="131"/>
    </location>
</feature>
<reference evidence="4 5" key="1">
    <citation type="submission" date="2020-07" db="EMBL/GenBank/DDBJ databases">
        <title>Natrinema (YPL30) sp. nov. and Haloterrigena xxxxxx (YPL8) sp. nov., isolated from a salt mine.</title>
        <authorList>
            <person name="Cui H."/>
        </authorList>
    </citation>
    <scope>NUCLEOTIDE SEQUENCE [LARGE SCALE GENOMIC DNA]</scope>
    <source>
        <strain evidence="4 5">YPL13</strain>
    </source>
</reference>
<keyword evidence="5" id="KW-1185">Reference proteome</keyword>
<feature type="transmembrane region" description="Helical" evidence="2">
    <location>
        <begin position="58"/>
        <end position="78"/>
    </location>
</feature>
<evidence type="ECO:0000256" key="1">
    <source>
        <dbReference type="SAM" id="MobiDB-lite"/>
    </source>
</evidence>
<name>A0A7D6CQH3_9EURY</name>
<dbReference type="Pfam" id="PF03779">
    <property type="entry name" value="SPW"/>
    <property type="match status" value="1"/>
</dbReference>
<feature type="transmembrane region" description="Helical" evidence="2">
    <location>
        <begin position="115"/>
        <end position="135"/>
    </location>
</feature>
<evidence type="ECO:0000256" key="2">
    <source>
        <dbReference type="SAM" id="Phobius"/>
    </source>
</evidence>
<protein>
    <submittedName>
        <fullName evidence="4">SPW repeat protein</fullName>
    </submittedName>
</protein>
<organism evidence="4 5">
    <name type="scientific">Natrinema zhouii</name>
    <dbReference type="NCBI Taxonomy" id="1710539"/>
    <lineage>
        <taxon>Archaea</taxon>
        <taxon>Methanobacteriati</taxon>
        <taxon>Methanobacteriota</taxon>
        <taxon>Stenosarchaea group</taxon>
        <taxon>Halobacteria</taxon>
        <taxon>Halobacteriales</taxon>
        <taxon>Natrialbaceae</taxon>
        <taxon>Natrinema</taxon>
    </lineage>
</organism>
<gene>
    <name evidence="4" type="ORF">HYG81_16125</name>
</gene>
<evidence type="ECO:0000259" key="3">
    <source>
        <dbReference type="Pfam" id="PF03779"/>
    </source>
</evidence>
<dbReference type="InterPro" id="IPR005530">
    <property type="entry name" value="SPW"/>
</dbReference>
<dbReference type="GeneID" id="56144764"/>
<feature type="compositionally biased region" description="Low complexity" evidence="1">
    <location>
        <begin position="1"/>
        <end position="19"/>
    </location>
</feature>
<dbReference type="AlphaFoldDB" id="A0A7D6CQH3"/>
<dbReference type="Proteomes" id="UP000510869">
    <property type="component" value="Chromosome"/>
</dbReference>
<feature type="region of interest" description="Disordered" evidence="1">
    <location>
        <begin position="1"/>
        <end position="27"/>
    </location>
</feature>
<evidence type="ECO:0000313" key="4">
    <source>
        <dbReference type="EMBL" id="QLK25590.1"/>
    </source>
</evidence>
<keyword evidence="2" id="KW-1133">Transmembrane helix</keyword>
<dbReference type="KEGG" id="nay:HYG81_16125"/>
<dbReference type="EMBL" id="CP059154">
    <property type="protein sequence ID" value="QLK25590.1"/>
    <property type="molecule type" value="Genomic_DNA"/>
</dbReference>
<sequence length="150" mass="15756">MSNSETTEPTDPTEPSSEPRTGTGLPSTGKMKFASVVTALLGLYLVVSPFIIGGTDAGMWNDTLVGAVVFLLAAYNFVRLSRDRLASVGVASLTVLLGLWLFVSPELIAMGDSQLASGTSMSGLLITILAAYVAYASHNAETPERSRTRA</sequence>
<keyword evidence="2" id="KW-0812">Transmembrane</keyword>
<evidence type="ECO:0000313" key="5">
    <source>
        <dbReference type="Proteomes" id="UP000510869"/>
    </source>
</evidence>
<proteinExistence type="predicted"/>
<keyword evidence="2" id="KW-0472">Membrane</keyword>
<dbReference type="OrthoDB" id="169701at2157"/>
<dbReference type="RefSeq" id="WP_180840777.1">
    <property type="nucleotide sequence ID" value="NZ_CP059154.1"/>
</dbReference>